<name>A0A4Y7J533_PAPSO</name>
<evidence type="ECO:0008006" key="4">
    <source>
        <dbReference type="Google" id="ProtNLM"/>
    </source>
</evidence>
<organism evidence="2 3">
    <name type="scientific">Papaver somniferum</name>
    <name type="common">Opium poppy</name>
    <dbReference type="NCBI Taxonomy" id="3469"/>
    <lineage>
        <taxon>Eukaryota</taxon>
        <taxon>Viridiplantae</taxon>
        <taxon>Streptophyta</taxon>
        <taxon>Embryophyta</taxon>
        <taxon>Tracheophyta</taxon>
        <taxon>Spermatophyta</taxon>
        <taxon>Magnoliopsida</taxon>
        <taxon>Ranunculales</taxon>
        <taxon>Papaveraceae</taxon>
        <taxon>Papaveroideae</taxon>
        <taxon>Papaver</taxon>
    </lineage>
</organism>
<dbReference type="AlphaFoldDB" id="A0A4Y7J533"/>
<keyword evidence="3" id="KW-1185">Reference proteome</keyword>
<dbReference type="EMBL" id="CM010717">
    <property type="protein sequence ID" value="RZC55917.1"/>
    <property type="molecule type" value="Genomic_DNA"/>
</dbReference>
<evidence type="ECO:0000313" key="3">
    <source>
        <dbReference type="Proteomes" id="UP000316621"/>
    </source>
</evidence>
<evidence type="ECO:0000313" key="2">
    <source>
        <dbReference type="EMBL" id="RZC55917.1"/>
    </source>
</evidence>
<proteinExistence type="predicted"/>
<accession>A0A4Y7J533</accession>
<dbReference type="Gramene" id="RZC55917">
    <property type="protein sequence ID" value="RZC55917"/>
    <property type="gene ID" value="C5167_014752"/>
</dbReference>
<evidence type="ECO:0000256" key="1">
    <source>
        <dbReference type="SAM" id="SignalP"/>
    </source>
</evidence>
<dbReference type="Proteomes" id="UP000316621">
    <property type="component" value="Chromosome 3"/>
</dbReference>
<feature type="chain" id="PRO_5021433612" description="WAP domain-containing protein" evidence="1">
    <location>
        <begin position="25"/>
        <end position="117"/>
    </location>
</feature>
<reference evidence="2 3" key="1">
    <citation type="journal article" date="2018" name="Science">
        <title>The opium poppy genome and morphinan production.</title>
        <authorList>
            <person name="Guo L."/>
            <person name="Winzer T."/>
            <person name="Yang X."/>
            <person name="Li Y."/>
            <person name="Ning Z."/>
            <person name="He Z."/>
            <person name="Teodor R."/>
            <person name="Lu Y."/>
            <person name="Bowser T.A."/>
            <person name="Graham I.A."/>
            <person name="Ye K."/>
        </authorList>
    </citation>
    <scope>NUCLEOTIDE SEQUENCE [LARGE SCALE GENOMIC DNA]</scope>
    <source>
        <strain evidence="3">cv. HN1</strain>
        <tissue evidence="2">Leaves</tissue>
    </source>
</reference>
<keyword evidence="1" id="KW-0732">Signal</keyword>
<gene>
    <name evidence="2" type="ORF">C5167_014752</name>
</gene>
<sequence>MAKNISTFLSFFLFVLIAIPTSSSTRMLLQEVQELAPFCTEYNPDLRCATPWDPEFTCPEGQHPCRSNCGVSKCLAPFCAEYNPALRCGTPWDSDFTCPEGQHPCRSNCGRSRCLAN</sequence>
<protein>
    <recommendedName>
        <fullName evidence="4">WAP domain-containing protein</fullName>
    </recommendedName>
</protein>
<feature type="signal peptide" evidence="1">
    <location>
        <begin position="1"/>
        <end position="24"/>
    </location>
</feature>